<evidence type="ECO:0000313" key="2">
    <source>
        <dbReference type="Proteomes" id="UP000811619"/>
    </source>
</evidence>
<dbReference type="AlphaFoldDB" id="A0A8K0NHH2"/>
<dbReference type="EMBL" id="SRPY01001318">
    <property type="protein sequence ID" value="KAG5913472.1"/>
    <property type="molecule type" value="Genomic_DNA"/>
</dbReference>
<protein>
    <submittedName>
        <fullName evidence="1">Uncharacterized protein</fullName>
    </submittedName>
</protein>
<name>A0A8K0NHH2_9HYPO</name>
<reference evidence="1" key="1">
    <citation type="journal article" date="2020" name="bioRxiv">
        <title>Whole genome comparisons of ergot fungi reveals the divergence and evolution of species within the genus Claviceps are the result of varying mechanisms driving genome evolution and host range expansion.</title>
        <authorList>
            <person name="Wyka S.A."/>
            <person name="Mondo S.J."/>
            <person name="Liu M."/>
            <person name="Dettman J."/>
            <person name="Nalam V."/>
            <person name="Broders K.D."/>
        </authorList>
    </citation>
    <scope>NUCLEOTIDE SEQUENCE</scope>
    <source>
        <strain evidence="1">CCC 489</strain>
    </source>
</reference>
<dbReference type="OrthoDB" id="1470350at2759"/>
<proteinExistence type="predicted"/>
<keyword evidence="2" id="KW-1185">Reference proteome</keyword>
<sequence>MPSWLVLVLATACVYAVYGVLSGLRRNLAVARGSHLPYLVVPCDQMAQHWLILSHVYARIIKLFPKSGWEDWLE</sequence>
<evidence type="ECO:0000313" key="1">
    <source>
        <dbReference type="EMBL" id="KAG5913472.1"/>
    </source>
</evidence>
<dbReference type="Proteomes" id="UP000811619">
    <property type="component" value="Unassembled WGS sequence"/>
</dbReference>
<gene>
    <name evidence="1" type="ORF">E4U42_001122</name>
</gene>
<organism evidence="1 2">
    <name type="scientific">Claviceps africana</name>
    <dbReference type="NCBI Taxonomy" id="83212"/>
    <lineage>
        <taxon>Eukaryota</taxon>
        <taxon>Fungi</taxon>
        <taxon>Dikarya</taxon>
        <taxon>Ascomycota</taxon>
        <taxon>Pezizomycotina</taxon>
        <taxon>Sordariomycetes</taxon>
        <taxon>Hypocreomycetidae</taxon>
        <taxon>Hypocreales</taxon>
        <taxon>Clavicipitaceae</taxon>
        <taxon>Claviceps</taxon>
    </lineage>
</organism>
<comment type="caution">
    <text evidence="1">The sequence shown here is derived from an EMBL/GenBank/DDBJ whole genome shotgun (WGS) entry which is preliminary data.</text>
</comment>
<accession>A0A8K0NHH2</accession>